<proteinExistence type="predicted"/>
<dbReference type="EMBL" id="JAIEZQ010000001">
    <property type="protein sequence ID" value="MBY9073799.1"/>
    <property type="molecule type" value="Genomic_DNA"/>
</dbReference>
<gene>
    <name evidence="12" type="ORF">K1X13_03085</name>
</gene>
<dbReference type="SMART" id="SM00387">
    <property type="entry name" value="HATPase_c"/>
    <property type="match status" value="1"/>
</dbReference>
<keyword evidence="7" id="KW-0067">ATP-binding</keyword>
<feature type="domain" description="Histidine kinase/HSP90-like ATPase" evidence="11">
    <location>
        <begin position="593"/>
        <end position="686"/>
    </location>
</feature>
<evidence type="ECO:0000256" key="8">
    <source>
        <dbReference type="ARBA" id="ARBA00023012"/>
    </source>
</evidence>
<dbReference type="InterPro" id="IPR011712">
    <property type="entry name" value="Sig_transdc_His_kin_sub3_dim/P"/>
</dbReference>
<keyword evidence="13" id="KW-1185">Reference proteome</keyword>
<evidence type="ECO:0000256" key="5">
    <source>
        <dbReference type="ARBA" id="ARBA00022741"/>
    </source>
</evidence>
<dbReference type="Pfam" id="PF02518">
    <property type="entry name" value="HATPase_c"/>
    <property type="match status" value="1"/>
</dbReference>
<evidence type="ECO:0000256" key="1">
    <source>
        <dbReference type="ARBA" id="ARBA00000085"/>
    </source>
</evidence>
<organism evidence="12 13">
    <name type="scientific">Nocardioides jiangsuensis</name>
    <dbReference type="NCBI Taxonomy" id="2866161"/>
    <lineage>
        <taxon>Bacteria</taxon>
        <taxon>Bacillati</taxon>
        <taxon>Actinomycetota</taxon>
        <taxon>Actinomycetes</taxon>
        <taxon>Propionibacteriales</taxon>
        <taxon>Nocardioidaceae</taxon>
        <taxon>Nocardioides</taxon>
    </lineage>
</organism>
<dbReference type="RefSeq" id="WP_221023557.1">
    <property type="nucleotide sequence ID" value="NZ_JAIEZQ010000001.1"/>
</dbReference>
<dbReference type="PANTHER" id="PTHR24421">
    <property type="entry name" value="NITRATE/NITRITE SENSOR PROTEIN NARX-RELATED"/>
    <property type="match status" value="1"/>
</dbReference>
<dbReference type="SUPFAM" id="SSF55874">
    <property type="entry name" value="ATPase domain of HSP90 chaperone/DNA topoisomerase II/histidine kinase"/>
    <property type="match status" value="1"/>
</dbReference>
<sequence>MTTSTLRPRPGPVLLLLAAAATALAAMLDLRVPGAHRAAVAIEPGWTGGLPGLALAGAGAAVLAQDRRHTLGWVLGVFGVWWAVDGLAASWLTYATLSDPPLAGASVSFWVYQRLGAGLLLVLPLVLVLYPDGRLPVGRWRALALVGLVATSLLPLTLVAAPADVAQPASGAGALPAAFGSLDLDMVTLPLPDAAWSVLLRVSYLALALSLLAPFAVVVREYRLATGLRRTRMRWLLWAAVVDVLLMLTIRLLPGNVGSVGLVVAVVVTAGSVAVGITRPDLVDVDRLLGGTLLYGALLVAAFVLDLLILGAAGRLLGGRLSDDQALVLAVFLVTAVYAPLRHRVWRAVRRWVLGERDDPYRVVAVLAERLEDSPASDVQLLEVARAVAQAFRTPYVGVEIRQVGGELLVAEHGDRPADTRALPIAYRGEQIGRLLLPRDGGRGSRLSASDERLLADVVRQAAAATRAGQLAAELQRGRERMVAAVEDERRRLRRDLHDGLGPTLAAVASRIDTARITAARSPEESDRMLALARDEVGGMLTELRRLVHGLRPPALDDVGLVRAIRQQTERLRAPGLTVRVEAPDDLGALPAAVEVAAYRIVSEALTNVVRHARATHGIVRIARDPARPCLVVEVLDDGVGIAPGTSAGVGLVSLRERAAELGGRCEVTAGDPTGTKVHAELPLAPTLTEPVLTGAGTEGGLA</sequence>
<dbReference type="InterPro" id="IPR036890">
    <property type="entry name" value="HATPase_C_sf"/>
</dbReference>
<evidence type="ECO:0000256" key="10">
    <source>
        <dbReference type="SAM" id="SignalP"/>
    </source>
</evidence>
<keyword evidence="8" id="KW-0902">Two-component regulatory system</keyword>
<keyword evidence="9" id="KW-1133">Transmembrane helix</keyword>
<keyword evidence="5" id="KW-0547">Nucleotide-binding</keyword>
<feature type="transmembrane region" description="Helical" evidence="9">
    <location>
        <begin position="194"/>
        <end position="219"/>
    </location>
</feature>
<feature type="transmembrane region" description="Helical" evidence="9">
    <location>
        <begin position="71"/>
        <end position="91"/>
    </location>
</feature>
<feature type="transmembrane region" description="Helical" evidence="9">
    <location>
        <begin position="111"/>
        <end position="130"/>
    </location>
</feature>
<comment type="caution">
    <text evidence="12">The sequence shown here is derived from an EMBL/GenBank/DDBJ whole genome shotgun (WGS) entry which is preliminary data.</text>
</comment>
<evidence type="ECO:0000313" key="13">
    <source>
        <dbReference type="Proteomes" id="UP000754710"/>
    </source>
</evidence>
<feature type="transmembrane region" description="Helical" evidence="9">
    <location>
        <begin position="259"/>
        <end position="277"/>
    </location>
</feature>
<evidence type="ECO:0000256" key="6">
    <source>
        <dbReference type="ARBA" id="ARBA00022777"/>
    </source>
</evidence>
<protein>
    <recommendedName>
        <fullName evidence="2">histidine kinase</fullName>
        <ecNumber evidence="2">2.7.13.3</ecNumber>
    </recommendedName>
</protein>
<keyword evidence="4" id="KW-0808">Transferase</keyword>
<dbReference type="PANTHER" id="PTHR24421:SF10">
    <property type="entry name" value="NITRATE_NITRITE SENSOR PROTEIN NARQ"/>
    <property type="match status" value="1"/>
</dbReference>
<dbReference type="Pfam" id="PF07730">
    <property type="entry name" value="HisKA_3"/>
    <property type="match status" value="1"/>
</dbReference>
<dbReference type="GO" id="GO:0016301">
    <property type="term" value="F:kinase activity"/>
    <property type="evidence" value="ECO:0007669"/>
    <property type="project" value="UniProtKB-KW"/>
</dbReference>
<accession>A0ABS7RFI8</accession>
<keyword evidence="6 12" id="KW-0418">Kinase</keyword>
<feature type="transmembrane region" description="Helical" evidence="9">
    <location>
        <begin position="289"/>
        <end position="313"/>
    </location>
</feature>
<feature type="transmembrane region" description="Helical" evidence="9">
    <location>
        <begin position="47"/>
        <end position="64"/>
    </location>
</feature>
<evidence type="ECO:0000259" key="11">
    <source>
        <dbReference type="SMART" id="SM00387"/>
    </source>
</evidence>
<dbReference type="CDD" id="cd16917">
    <property type="entry name" value="HATPase_UhpB-NarQ-NarX-like"/>
    <property type="match status" value="1"/>
</dbReference>
<feature type="chain" id="PRO_5045213182" description="histidine kinase" evidence="10">
    <location>
        <begin position="26"/>
        <end position="703"/>
    </location>
</feature>
<feature type="signal peptide" evidence="10">
    <location>
        <begin position="1"/>
        <end position="25"/>
    </location>
</feature>
<dbReference type="Gene3D" id="3.30.565.10">
    <property type="entry name" value="Histidine kinase-like ATPase, C-terminal domain"/>
    <property type="match status" value="1"/>
</dbReference>
<feature type="transmembrane region" description="Helical" evidence="9">
    <location>
        <begin position="325"/>
        <end position="341"/>
    </location>
</feature>
<evidence type="ECO:0000256" key="2">
    <source>
        <dbReference type="ARBA" id="ARBA00012438"/>
    </source>
</evidence>
<dbReference type="InterPro" id="IPR050482">
    <property type="entry name" value="Sensor_HK_TwoCompSys"/>
</dbReference>
<name>A0ABS7RFI8_9ACTN</name>
<dbReference type="Gene3D" id="1.20.5.1930">
    <property type="match status" value="1"/>
</dbReference>
<dbReference type="InterPro" id="IPR003594">
    <property type="entry name" value="HATPase_dom"/>
</dbReference>
<evidence type="ECO:0000313" key="12">
    <source>
        <dbReference type="EMBL" id="MBY9073799.1"/>
    </source>
</evidence>
<keyword evidence="10" id="KW-0732">Signal</keyword>
<evidence type="ECO:0000256" key="3">
    <source>
        <dbReference type="ARBA" id="ARBA00022553"/>
    </source>
</evidence>
<keyword evidence="3" id="KW-0597">Phosphoprotein</keyword>
<keyword evidence="9" id="KW-0812">Transmembrane</keyword>
<evidence type="ECO:0000256" key="9">
    <source>
        <dbReference type="SAM" id="Phobius"/>
    </source>
</evidence>
<dbReference type="Proteomes" id="UP000754710">
    <property type="component" value="Unassembled WGS sequence"/>
</dbReference>
<comment type="catalytic activity">
    <reaction evidence="1">
        <text>ATP + protein L-histidine = ADP + protein N-phospho-L-histidine.</text>
        <dbReference type="EC" id="2.7.13.3"/>
    </reaction>
</comment>
<reference evidence="12 13" key="1">
    <citation type="submission" date="2021-08" db="EMBL/GenBank/DDBJ databases">
        <title>Nocardioides bacterium WL0053 sp. nov., isolated from the sediment.</title>
        <authorList>
            <person name="Wang L."/>
            <person name="Zhang D."/>
            <person name="Zhang A."/>
        </authorList>
    </citation>
    <scope>NUCLEOTIDE SEQUENCE [LARGE SCALE GENOMIC DNA]</scope>
    <source>
        <strain evidence="12 13">WL0053</strain>
    </source>
</reference>
<evidence type="ECO:0000256" key="7">
    <source>
        <dbReference type="ARBA" id="ARBA00022840"/>
    </source>
</evidence>
<keyword evidence="9" id="KW-0472">Membrane</keyword>
<feature type="transmembrane region" description="Helical" evidence="9">
    <location>
        <begin position="142"/>
        <end position="161"/>
    </location>
</feature>
<feature type="transmembrane region" description="Helical" evidence="9">
    <location>
        <begin position="235"/>
        <end position="253"/>
    </location>
</feature>
<evidence type="ECO:0000256" key="4">
    <source>
        <dbReference type="ARBA" id="ARBA00022679"/>
    </source>
</evidence>
<dbReference type="EC" id="2.7.13.3" evidence="2"/>